<dbReference type="eggNOG" id="COG2884">
    <property type="taxonomic scope" value="Bacteria"/>
</dbReference>
<evidence type="ECO:0000259" key="6">
    <source>
        <dbReference type="PROSITE" id="PS50893"/>
    </source>
</evidence>
<evidence type="ECO:0000313" key="7">
    <source>
        <dbReference type="EMBL" id="ADO83262.1"/>
    </source>
</evidence>
<keyword evidence="5" id="KW-0472">Membrane</keyword>
<keyword evidence="7" id="KW-0132">Cell division</keyword>
<evidence type="ECO:0000256" key="5">
    <source>
        <dbReference type="ARBA" id="ARBA00023136"/>
    </source>
</evidence>
<dbReference type="GO" id="GO:0051301">
    <property type="term" value="P:cell division"/>
    <property type="evidence" value="ECO:0007669"/>
    <property type="project" value="UniProtKB-KW"/>
</dbReference>
<dbReference type="InterPro" id="IPR050086">
    <property type="entry name" value="MetN_ABC_transporter-like"/>
</dbReference>
<dbReference type="InterPro" id="IPR027417">
    <property type="entry name" value="P-loop_NTPase"/>
</dbReference>
<keyword evidence="4" id="KW-0029">Amino-acid transport</keyword>
<gene>
    <name evidence="7" type="ordered locus">Ilyop_1482</name>
</gene>
<keyword evidence="1" id="KW-0813">Transport</keyword>
<evidence type="ECO:0000256" key="3">
    <source>
        <dbReference type="ARBA" id="ARBA00022967"/>
    </source>
</evidence>
<keyword evidence="8" id="KW-1185">Reference proteome</keyword>
<dbReference type="GO" id="GO:0016887">
    <property type="term" value="F:ATP hydrolysis activity"/>
    <property type="evidence" value="ECO:0007669"/>
    <property type="project" value="InterPro"/>
</dbReference>
<dbReference type="RefSeq" id="WP_013387929.1">
    <property type="nucleotide sequence ID" value="NC_014632.1"/>
</dbReference>
<dbReference type="GO" id="GO:0005524">
    <property type="term" value="F:ATP binding"/>
    <property type="evidence" value="ECO:0007669"/>
    <property type="project" value="InterPro"/>
</dbReference>
<dbReference type="Proteomes" id="UP000006875">
    <property type="component" value="Chromosome"/>
</dbReference>
<dbReference type="EMBL" id="CP002281">
    <property type="protein sequence ID" value="ADO83262.1"/>
    <property type="molecule type" value="Genomic_DNA"/>
</dbReference>
<reference evidence="7 8" key="1">
    <citation type="journal article" date="2010" name="Stand. Genomic Sci.">
        <title>Complete genome sequence of Ilyobacter polytropus type strain (CuHbu1).</title>
        <authorList>
            <person name="Sikorski J."/>
            <person name="Chertkov O."/>
            <person name="Lapidus A."/>
            <person name="Nolan M."/>
            <person name="Lucas S."/>
            <person name="Del Rio T.G."/>
            <person name="Tice H."/>
            <person name="Cheng J.F."/>
            <person name="Tapia R."/>
            <person name="Han C."/>
            <person name="Goodwin L."/>
            <person name="Pitluck S."/>
            <person name="Liolios K."/>
            <person name="Ivanova N."/>
            <person name="Mavromatis K."/>
            <person name="Mikhailova N."/>
            <person name="Pati A."/>
            <person name="Chen A."/>
            <person name="Palaniappan K."/>
            <person name="Land M."/>
            <person name="Hauser L."/>
            <person name="Chang Y.J."/>
            <person name="Jeffries C.D."/>
            <person name="Brambilla E."/>
            <person name="Yasawong M."/>
            <person name="Rohde M."/>
            <person name="Pukall R."/>
            <person name="Spring S."/>
            <person name="Goker M."/>
            <person name="Woyke T."/>
            <person name="Bristow J."/>
            <person name="Eisen J.A."/>
            <person name="Markowitz V."/>
            <person name="Hugenholtz P."/>
            <person name="Kyrpides N.C."/>
            <person name="Klenk H.P."/>
        </authorList>
    </citation>
    <scope>NUCLEOTIDE SEQUENCE [LARGE SCALE GENOMIC DNA]</scope>
    <source>
        <strain evidence="8">ATCC 51220 / DSM 2926 / LMG 16218 / CuHBu1</strain>
    </source>
</reference>
<dbReference type="Pfam" id="PF00005">
    <property type="entry name" value="ABC_tran"/>
    <property type="match status" value="1"/>
</dbReference>
<keyword evidence="3" id="KW-1278">Translocase</keyword>
<sequence length="211" mass="24444">MVKFVNVNLNGKTEVNLELNKCEFSYLSYKDKNEKNLFLQMLTKVALPKKGTIIIGGEDFTSSKAGCKIIIRKLGITYDDYKFISYKTIMENLQYYLNLRDYTDKEASKLSLEVLEFFDLAHKKDEFLENLTQEEKHYFSLARALSSEPSYLVMDDFHRGLDDQTIKKVFLLLEELCKNGLGIMYITNDVTILEKYPKDLNILGEGVIKNV</sequence>
<evidence type="ECO:0000313" key="8">
    <source>
        <dbReference type="Proteomes" id="UP000006875"/>
    </source>
</evidence>
<dbReference type="KEGG" id="ipo:Ilyop_1482"/>
<dbReference type="OrthoDB" id="9786950at2"/>
<dbReference type="GO" id="GO:0006865">
    <property type="term" value="P:amino acid transport"/>
    <property type="evidence" value="ECO:0007669"/>
    <property type="project" value="UniProtKB-KW"/>
</dbReference>
<dbReference type="SUPFAM" id="SSF52540">
    <property type="entry name" value="P-loop containing nucleoside triphosphate hydrolases"/>
    <property type="match status" value="1"/>
</dbReference>
<protein>
    <submittedName>
        <fullName evidence="7">ATPase involved in cell division</fullName>
    </submittedName>
</protein>
<keyword evidence="7" id="KW-0131">Cell cycle</keyword>
<dbReference type="InterPro" id="IPR003439">
    <property type="entry name" value="ABC_transporter-like_ATP-bd"/>
</dbReference>
<dbReference type="PROSITE" id="PS50893">
    <property type="entry name" value="ABC_TRANSPORTER_2"/>
    <property type="match status" value="1"/>
</dbReference>
<evidence type="ECO:0000256" key="2">
    <source>
        <dbReference type="ARBA" id="ARBA00022475"/>
    </source>
</evidence>
<dbReference type="HOGENOM" id="CLU_1303505_0_0_0"/>
<dbReference type="PANTHER" id="PTHR43166:SF30">
    <property type="entry name" value="METHIONINE IMPORT ATP-BINDING PROTEIN METN"/>
    <property type="match status" value="1"/>
</dbReference>
<dbReference type="STRING" id="572544.Ilyop_1482"/>
<dbReference type="AlphaFoldDB" id="E3H831"/>
<evidence type="ECO:0000256" key="1">
    <source>
        <dbReference type="ARBA" id="ARBA00022448"/>
    </source>
</evidence>
<organism evidence="7 8">
    <name type="scientific">Ilyobacter polytropus (strain ATCC 51220 / DSM 2926 / LMG 16218 / CuHBu1)</name>
    <dbReference type="NCBI Taxonomy" id="572544"/>
    <lineage>
        <taxon>Bacteria</taxon>
        <taxon>Fusobacteriati</taxon>
        <taxon>Fusobacteriota</taxon>
        <taxon>Fusobacteriia</taxon>
        <taxon>Fusobacteriales</taxon>
        <taxon>Fusobacteriaceae</taxon>
        <taxon>Ilyobacter</taxon>
    </lineage>
</organism>
<dbReference type="Gene3D" id="3.40.50.300">
    <property type="entry name" value="P-loop containing nucleotide triphosphate hydrolases"/>
    <property type="match status" value="1"/>
</dbReference>
<feature type="domain" description="ABC transporter" evidence="6">
    <location>
        <begin position="2"/>
        <end position="211"/>
    </location>
</feature>
<proteinExistence type="predicted"/>
<dbReference type="PANTHER" id="PTHR43166">
    <property type="entry name" value="AMINO ACID IMPORT ATP-BINDING PROTEIN"/>
    <property type="match status" value="1"/>
</dbReference>
<keyword evidence="2" id="KW-1003">Cell membrane</keyword>
<name>E3H831_ILYPC</name>
<evidence type="ECO:0000256" key="4">
    <source>
        <dbReference type="ARBA" id="ARBA00022970"/>
    </source>
</evidence>
<accession>E3H831</accession>